<evidence type="ECO:0000256" key="1">
    <source>
        <dbReference type="ARBA" id="ARBA00004123"/>
    </source>
</evidence>
<dbReference type="InterPro" id="IPR044808">
    <property type="entry name" value="ERF_plant"/>
</dbReference>
<dbReference type="Pfam" id="PF00847">
    <property type="entry name" value="AP2"/>
    <property type="match status" value="1"/>
</dbReference>
<dbReference type="SUPFAM" id="SSF54171">
    <property type="entry name" value="DNA-binding domain"/>
    <property type="match status" value="1"/>
</dbReference>
<evidence type="ECO:0000256" key="3">
    <source>
        <dbReference type="ARBA" id="ARBA00023125"/>
    </source>
</evidence>
<dbReference type="InterPro" id="IPR016177">
    <property type="entry name" value="DNA-bd_dom_sf"/>
</dbReference>
<evidence type="ECO:0000259" key="7">
    <source>
        <dbReference type="PROSITE" id="PS51032"/>
    </source>
</evidence>
<keyword evidence="2" id="KW-0805">Transcription regulation</keyword>
<dbReference type="InterPro" id="IPR036955">
    <property type="entry name" value="AP2/ERF_dom_sf"/>
</dbReference>
<dbReference type="Gene3D" id="3.30.730.10">
    <property type="entry name" value="AP2/ERF domain"/>
    <property type="match status" value="1"/>
</dbReference>
<organism evidence="8">
    <name type="scientific">Araucaria cunninghamii</name>
    <name type="common">Hoop pine</name>
    <name type="synonym">Moreton Bay pine</name>
    <dbReference type="NCBI Taxonomy" id="56994"/>
    <lineage>
        <taxon>Eukaryota</taxon>
        <taxon>Viridiplantae</taxon>
        <taxon>Streptophyta</taxon>
        <taxon>Embryophyta</taxon>
        <taxon>Tracheophyta</taxon>
        <taxon>Spermatophyta</taxon>
        <taxon>Pinopsida</taxon>
        <taxon>Pinidae</taxon>
        <taxon>Conifers II</taxon>
        <taxon>Araucariales</taxon>
        <taxon>Araucariaceae</taxon>
        <taxon>Araucaria</taxon>
    </lineage>
</organism>
<reference evidence="8" key="1">
    <citation type="submission" date="2015-03" db="EMBL/GenBank/DDBJ databases">
        <title>A transcriptome of Araucaria cunninghamii, an australian fine timber species.</title>
        <authorList>
            <person name="Jing Yi C.J.Y."/>
            <person name="Yin San L.Y.S."/>
            <person name="Abdul Karim S.S."/>
            <person name="Wan Azmi N.N."/>
            <person name="Hercus R.R."/>
            <person name="Croft L.L."/>
        </authorList>
    </citation>
    <scope>NUCLEOTIDE SEQUENCE</scope>
    <source>
        <strain evidence="8">MI0301</strain>
        <tissue evidence="8">Leaf</tissue>
    </source>
</reference>
<dbReference type="InterPro" id="IPR001471">
    <property type="entry name" value="AP2/ERF_dom"/>
</dbReference>
<name>A0A0D6RAM1_ARACU</name>
<protein>
    <recommendedName>
        <fullName evidence="7">AP2/ERF domain-containing protein</fullName>
    </recommendedName>
</protein>
<evidence type="ECO:0000256" key="2">
    <source>
        <dbReference type="ARBA" id="ARBA00023015"/>
    </source>
</evidence>
<keyword evidence="4" id="KW-0804">Transcription</keyword>
<dbReference type="EMBL" id="GCKF01011692">
    <property type="protein sequence ID" value="JAG99030.1"/>
    <property type="molecule type" value="Transcribed_RNA"/>
</dbReference>
<dbReference type="FunFam" id="3.30.730.10:FF:000001">
    <property type="entry name" value="Ethylene-responsive transcription factor 2"/>
    <property type="match status" value="1"/>
</dbReference>
<dbReference type="PRINTS" id="PR00367">
    <property type="entry name" value="ETHRSPELEMNT"/>
</dbReference>
<feature type="region of interest" description="Disordered" evidence="6">
    <location>
        <begin position="116"/>
        <end position="139"/>
    </location>
</feature>
<dbReference type="PANTHER" id="PTHR31190">
    <property type="entry name" value="DNA-BINDING DOMAIN"/>
    <property type="match status" value="1"/>
</dbReference>
<proteinExistence type="predicted"/>
<dbReference type="PROSITE" id="PS51032">
    <property type="entry name" value="AP2_ERF"/>
    <property type="match status" value="1"/>
</dbReference>
<evidence type="ECO:0000313" key="8">
    <source>
        <dbReference type="EMBL" id="JAG99030.1"/>
    </source>
</evidence>
<dbReference type="CDD" id="cd00018">
    <property type="entry name" value="AP2"/>
    <property type="match status" value="1"/>
</dbReference>
<accession>A0A0D6RAM1</accession>
<dbReference type="GO" id="GO:0003700">
    <property type="term" value="F:DNA-binding transcription factor activity"/>
    <property type="evidence" value="ECO:0007669"/>
    <property type="project" value="InterPro"/>
</dbReference>
<evidence type="ECO:0000256" key="6">
    <source>
        <dbReference type="SAM" id="MobiDB-lite"/>
    </source>
</evidence>
<dbReference type="GO" id="GO:0009873">
    <property type="term" value="P:ethylene-activated signaling pathway"/>
    <property type="evidence" value="ECO:0007669"/>
    <property type="project" value="InterPro"/>
</dbReference>
<feature type="compositionally biased region" description="Basic residues" evidence="6">
    <location>
        <begin position="236"/>
        <end position="247"/>
    </location>
</feature>
<dbReference type="SMART" id="SM00380">
    <property type="entry name" value="AP2"/>
    <property type="match status" value="1"/>
</dbReference>
<feature type="region of interest" description="Disordered" evidence="6">
    <location>
        <begin position="210"/>
        <end position="280"/>
    </location>
</feature>
<feature type="domain" description="AP2/ERF" evidence="7">
    <location>
        <begin position="139"/>
        <end position="197"/>
    </location>
</feature>
<dbReference type="GO" id="GO:0003677">
    <property type="term" value="F:DNA binding"/>
    <property type="evidence" value="ECO:0007669"/>
    <property type="project" value="UniProtKB-KW"/>
</dbReference>
<evidence type="ECO:0000256" key="5">
    <source>
        <dbReference type="ARBA" id="ARBA00023242"/>
    </source>
</evidence>
<keyword evidence="5" id="KW-0539">Nucleus</keyword>
<dbReference type="AlphaFoldDB" id="A0A0D6RAM1"/>
<dbReference type="PANTHER" id="PTHR31190:SF374">
    <property type="entry name" value="AP2_ERF DOMAIN-CONTAINING PROTEIN"/>
    <property type="match status" value="1"/>
</dbReference>
<dbReference type="GO" id="GO:0005634">
    <property type="term" value="C:nucleus"/>
    <property type="evidence" value="ECO:0007669"/>
    <property type="project" value="UniProtKB-SubCell"/>
</dbReference>
<feature type="compositionally biased region" description="Low complexity" evidence="6">
    <location>
        <begin position="214"/>
        <end position="235"/>
    </location>
</feature>
<keyword evidence="3" id="KW-0238">DNA-binding</keyword>
<evidence type="ECO:0000256" key="4">
    <source>
        <dbReference type="ARBA" id="ARBA00023163"/>
    </source>
</evidence>
<comment type="subcellular location">
    <subcellularLocation>
        <location evidence="1">Nucleus</location>
    </subcellularLocation>
</comment>
<sequence length="322" mass="35374">MESFPENHNSNSTSSMWELMSGNNTYLWEFSCSSSGVSDLWGLESSDCLSNVDSGEISTCGTSPVLGRCLSAELNSLPLDENDSEDMVVYGFLKEAISKGWEPTDGNVINFAEGKAEEAEAEPPQKKKPAKAKAVDERHYRGVRRRPWGKYAAEIRDSHKQGIRVWLGTFDTAEEAAMAYDQAAFTMRGSQAILNFPVDVVCKSLQARAARPTSSDISSSSDGYHSSATSSPMSRPLRRRPYKRRRVPSAQPADEDDSKAASKRPNPSHEENANTPVKMCHGGESKKAVLELEDLGVEYLEELLLSTEATASTCPFPVEYNV</sequence>